<dbReference type="SUPFAM" id="SSF53383">
    <property type="entry name" value="PLP-dependent transferases"/>
    <property type="match status" value="1"/>
</dbReference>
<dbReference type="InterPro" id="IPR015422">
    <property type="entry name" value="PyrdxlP-dep_Trfase_small"/>
</dbReference>
<sequence length="414" mass="45238">MAVLDQLTSQQAIDLENKYGAHNYHPLPVVLSRGEGVHVWDVEGKQYYDFLSAYSAVNQGHCHPKIVDAMVSQAKTLTLTSRAFYNDMLGKYEQYATEMFGFDKLLPMNTGAEAVETALKLCRKWAYEVKGISENDAEIIVCENNFHGRTTTIISFSNDPVARKNFGPYTKGFIKIEYDNLEALETALKNNPNVAGFMVEPIQGEAGVYVPSEGYLAKAKALCEAHGVLFIADEVQTGIARTGKLLAVDHENVKPDVLILGKALSGGAYPVSAVLANDNIMNVIKPGNHGSTFGGNPVAAAVAIAALEVVKDEKLAENAEILGQLFREEMNKYIETSSTVNLVRGKGLLNAIVINDDEDSDTAWNICLALRDNGLLAKPTHGNIIRFAPPLVMNKEQLLDCVSIITKTLKQFEN</sequence>
<proteinExistence type="inferred from homology"/>
<evidence type="ECO:0000256" key="2">
    <source>
        <dbReference type="ARBA" id="ARBA00004998"/>
    </source>
</evidence>
<dbReference type="InterPro" id="IPR005814">
    <property type="entry name" value="Aminotrans_3"/>
</dbReference>
<dbReference type="PIRSF" id="PIRSF000521">
    <property type="entry name" value="Transaminase_4ab_Lys_Orn"/>
    <property type="match status" value="1"/>
</dbReference>
<evidence type="ECO:0000256" key="5">
    <source>
        <dbReference type="ARBA" id="ARBA00022679"/>
    </source>
</evidence>
<dbReference type="Proteomes" id="UP001500736">
    <property type="component" value="Unassembled WGS sequence"/>
</dbReference>
<protein>
    <recommendedName>
        <fullName evidence="3">ornithine aminotransferase</fullName>
        <ecNumber evidence="3">2.6.1.13</ecNumber>
    </recommendedName>
    <alternativeName>
        <fullName evidence="7">Ornithine--oxo-acid aminotransferase</fullName>
    </alternativeName>
</protein>
<dbReference type="NCBIfam" id="TIGR01885">
    <property type="entry name" value="Orn_aminotrans"/>
    <property type="match status" value="1"/>
</dbReference>
<dbReference type="InterPro" id="IPR015421">
    <property type="entry name" value="PyrdxlP-dep_Trfase_major"/>
</dbReference>
<dbReference type="CDD" id="cd00610">
    <property type="entry name" value="OAT_like"/>
    <property type="match status" value="1"/>
</dbReference>
<dbReference type="InterPro" id="IPR010164">
    <property type="entry name" value="Orn_aminotrans"/>
</dbReference>
<comment type="cofactor">
    <cofactor evidence="1">
        <name>pyridoxal 5'-phosphate</name>
        <dbReference type="ChEBI" id="CHEBI:597326"/>
    </cofactor>
</comment>
<evidence type="ECO:0000256" key="7">
    <source>
        <dbReference type="ARBA" id="ARBA00030587"/>
    </source>
</evidence>
<dbReference type="PANTHER" id="PTHR11986:SF18">
    <property type="entry name" value="ORNITHINE AMINOTRANSFERASE, MITOCHONDRIAL"/>
    <property type="match status" value="1"/>
</dbReference>
<evidence type="ECO:0000256" key="8">
    <source>
        <dbReference type="RuleBase" id="RU003560"/>
    </source>
</evidence>
<dbReference type="PANTHER" id="PTHR11986">
    <property type="entry name" value="AMINOTRANSFERASE CLASS III"/>
    <property type="match status" value="1"/>
</dbReference>
<dbReference type="Gene3D" id="3.40.640.10">
    <property type="entry name" value="Type I PLP-dependent aspartate aminotransferase-like (Major domain)"/>
    <property type="match status" value="1"/>
</dbReference>
<keyword evidence="5" id="KW-0808">Transferase</keyword>
<dbReference type="RefSeq" id="WP_343797588.1">
    <property type="nucleotide sequence ID" value="NZ_BAAAGF010000002.1"/>
</dbReference>
<keyword evidence="6 8" id="KW-0663">Pyridoxal phosphate</keyword>
<dbReference type="Gene3D" id="3.90.1150.10">
    <property type="entry name" value="Aspartate Aminotransferase, domain 1"/>
    <property type="match status" value="1"/>
</dbReference>
<comment type="pathway">
    <text evidence="2">Amino-acid biosynthesis; L-proline biosynthesis; L-glutamate 5-semialdehyde from L-ornithine: step 1/1.</text>
</comment>
<dbReference type="InterPro" id="IPR050103">
    <property type="entry name" value="Class-III_PLP-dep_AT"/>
</dbReference>
<dbReference type="PROSITE" id="PS00600">
    <property type="entry name" value="AA_TRANSFER_CLASS_3"/>
    <property type="match status" value="1"/>
</dbReference>
<gene>
    <name evidence="9" type="primary">rocD</name>
    <name evidence="9" type="ORF">GCM10009431_17780</name>
</gene>
<dbReference type="InterPro" id="IPR049704">
    <property type="entry name" value="Aminotrans_3_PPA_site"/>
</dbReference>
<evidence type="ECO:0000313" key="9">
    <source>
        <dbReference type="EMBL" id="GAA0744033.1"/>
    </source>
</evidence>
<reference evidence="10" key="1">
    <citation type="journal article" date="2019" name="Int. J. Syst. Evol. Microbiol.">
        <title>The Global Catalogue of Microorganisms (GCM) 10K type strain sequencing project: providing services to taxonomists for standard genome sequencing and annotation.</title>
        <authorList>
            <consortium name="The Broad Institute Genomics Platform"/>
            <consortium name="The Broad Institute Genome Sequencing Center for Infectious Disease"/>
            <person name="Wu L."/>
            <person name="Ma J."/>
        </authorList>
    </citation>
    <scope>NUCLEOTIDE SEQUENCE [LARGE SCALE GENOMIC DNA]</scope>
    <source>
        <strain evidence="10">JCM 15976</strain>
    </source>
</reference>
<evidence type="ECO:0000256" key="6">
    <source>
        <dbReference type="ARBA" id="ARBA00022898"/>
    </source>
</evidence>
<comment type="caution">
    <text evidence="9">The sequence shown here is derived from an EMBL/GenBank/DDBJ whole genome shotgun (WGS) entry which is preliminary data.</text>
</comment>
<dbReference type="EC" id="2.6.1.13" evidence="3"/>
<dbReference type="Pfam" id="PF00202">
    <property type="entry name" value="Aminotran_3"/>
    <property type="match status" value="1"/>
</dbReference>
<dbReference type="EMBL" id="BAAAGF010000002">
    <property type="protein sequence ID" value="GAA0744033.1"/>
    <property type="molecule type" value="Genomic_DNA"/>
</dbReference>
<keyword evidence="10" id="KW-1185">Reference proteome</keyword>
<accession>A0ABP3UWT6</accession>
<evidence type="ECO:0000256" key="3">
    <source>
        <dbReference type="ARBA" id="ARBA00012924"/>
    </source>
</evidence>
<name>A0ABP3UWT6_9FLAO</name>
<comment type="similarity">
    <text evidence="8">Belongs to the class-III pyridoxal-phosphate-dependent aminotransferase family.</text>
</comment>
<dbReference type="InterPro" id="IPR015424">
    <property type="entry name" value="PyrdxlP-dep_Trfase"/>
</dbReference>
<evidence type="ECO:0000313" key="10">
    <source>
        <dbReference type="Proteomes" id="UP001500736"/>
    </source>
</evidence>
<evidence type="ECO:0000256" key="1">
    <source>
        <dbReference type="ARBA" id="ARBA00001933"/>
    </source>
</evidence>
<evidence type="ECO:0000256" key="4">
    <source>
        <dbReference type="ARBA" id="ARBA00022576"/>
    </source>
</evidence>
<keyword evidence="4" id="KW-0032">Aminotransferase</keyword>
<organism evidence="9 10">
    <name type="scientific">Gaetbulibacter jejuensis</name>
    <dbReference type="NCBI Taxonomy" id="584607"/>
    <lineage>
        <taxon>Bacteria</taxon>
        <taxon>Pseudomonadati</taxon>
        <taxon>Bacteroidota</taxon>
        <taxon>Flavobacteriia</taxon>
        <taxon>Flavobacteriales</taxon>
        <taxon>Flavobacteriaceae</taxon>
        <taxon>Gaetbulibacter</taxon>
    </lineage>
</organism>